<dbReference type="InterPro" id="IPR004143">
    <property type="entry name" value="BPL_LPL_catalytic"/>
</dbReference>
<evidence type="ECO:0000256" key="7">
    <source>
        <dbReference type="ARBA" id="ARBA00048037"/>
    </source>
</evidence>
<evidence type="ECO:0000313" key="10">
    <source>
        <dbReference type="Proteomes" id="UP000199337"/>
    </source>
</evidence>
<dbReference type="InterPro" id="IPR045864">
    <property type="entry name" value="aa-tRNA-synth_II/BPL/LPL"/>
</dbReference>
<gene>
    <name evidence="9" type="ORF">SAMN05660649_04196</name>
</gene>
<evidence type="ECO:0000256" key="6">
    <source>
        <dbReference type="ARBA" id="ARBA00022840"/>
    </source>
</evidence>
<reference evidence="10" key="1">
    <citation type="submission" date="2016-10" db="EMBL/GenBank/DDBJ databases">
        <authorList>
            <person name="Varghese N."/>
            <person name="Submissions S."/>
        </authorList>
    </citation>
    <scope>NUCLEOTIDE SEQUENCE [LARGE SCALE GENOMIC DNA]</scope>
    <source>
        <strain evidence="10">DSM 17038</strain>
    </source>
</reference>
<dbReference type="CDD" id="cd16443">
    <property type="entry name" value="LplA"/>
    <property type="match status" value="1"/>
</dbReference>
<dbReference type="InterPro" id="IPR019491">
    <property type="entry name" value="Lipoate_protein_ligase_C"/>
</dbReference>
<evidence type="ECO:0000313" key="9">
    <source>
        <dbReference type="EMBL" id="SFH18547.1"/>
    </source>
</evidence>
<dbReference type="Gene3D" id="3.30.390.50">
    <property type="entry name" value="CO dehydrogenase flavoprotein, C-terminal domain"/>
    <property type="match status" value="1"/>
</dbReference>
<dbReference type="PANTHER" id="PTHR12561">
    <property type="entry name" value="LIPOATE-PROTEIN LIGASE"/>
    <property type="match status" value="1"/>
</dbReference>
<protein>
    <recommendedName>
        <fullName evidence="3">lipoate--protein ligase</fullName>
        <ecNumber evidence="3">6.3.1.20</ecNumber>
    </recommendedName>
</protein>
<accession>A0A1I2XZL6</accession>
<keyword evidence="5" id="KW-0547">Nucleotide-binding</keyword>
<comment type="pathway">
    <text evidence="1">Protein modification; protein lipoylation via exogenous pathway; protein N(6)-(lipoyl)lysine from lipoate: step 2/2.</text>
</comment>
<dbReference type="GO" id="GO:0017118">
    <property type="term" value="F:lipoyltransferase activity"/>
    <property type="evidence" value="ECO:0007669"/>
    <property type="project" value="TreeGrafter"/>
</dbReference>
<evidence type="ECO:0000256" key="4">
    <source>
        <dbReference type="ARBA" id="ARBA00022598"/>
    </source>
</evidence>
<evidence type="ECO:0000259" key="8">
    <source>
        <dbReference type="PROSITE" id="PS51733"/>
    </source>
</evidence>
<feature type="domain" description="BPL/LPL catalytic" evidence="8">
    <location>
        <begin position="40"/>
        <end position="223"/>
    </location>
</feature>
<dbReference type="UniPathway" id="UPA00537">
    <property type="reaction ID" value="UER00594"/>
</dbReference>
<organism evidence="9 10">
    <name type="scientific">Desulfotruncus arcticus DSM 17038</name>
    <dbReference type="NCBI Taxonomy" id="1121424"/>
    <lineage>
        <taxon>Bacteria</taxon>
        <taxon>Bacillati</taxon>
        <taxon>Bacillota</taxon>
        <taxon>Clostridia</taxon>
        <taxon>Eubacteriales</taxon>
        <taxon>Desulfallaceae</taxon>
        <taxon>Desulfotruncus</taxon>
    </lineage>
</organism>
<evidence type="ECO:0000256" key="1">
    <source>
        <dbReference type="ARBA" id="ARBA00005085"/>
    </source>
</evidence>
<keyword evidence="10" id="KW-1185">Reference proteome</keyword>
<dbReference type="GO" id="GO:0005524">
    <property type="term" value="F:ATP binding"/>
    <property type="evidence" value="ECO:0007669"/>
    <property type="project" value="UniProtKB-KW"/>
</dbReference>
<dbReference type="AlphaFoldDB" id="A0A1I2XZL6"/>
<dbReference type="EC" id="6.3.1.20" evidence="3"/>
<evidence type="ECO:0000256" key="5">
    <source>
        <dbReference type="ARBA" id="ARBA00022741"/>
    </source>
</evidence>
<dbReference type="Pfam" id="PF21948">
    <property type="entry name" value="LplA-B_cat"/>
    <property type="match status" value="1"/>
</dbReference>
<dbReference type="Gene3D" id="3.30.930.10">
    <property type="entry name" value="Bira Bifunctional Protein, Domain 2"/>
    <property type="match status" value="1"/>
</dbReference>
<dbReference type="GO" id="GO:0016979">
    <property type="term" value="F:lipoate-protein ligase activity"/>
    <property type="evidence" value="ECO:0007669"/>
    <property type="project" value="UniProtKB-EC"/>
</dbReference>
<dbReference type="PANTHER" id="PTHR12561:SF3">
    <property type="entry name" value="LIPOYLTRANSFERASE 1, MITOCHONDRIAL"/>
    <property type="match status" value="1"/>
</dbReference>
<dbReference type="SUPFAM" id="SSF82649">
    <property type="entry name" value="SufE/NifU"/>
    <property type="match status" value="1"/>
</dbReference>
<keyword evidence="4 9" id="KW-0436">Ligase</keyword>
<evidence type="ECO:0000256" key="2">
    <source>
        <dbReference type="ARBA" id="ARBA00005124"/>
    </source>
</evidence>
<comment type="pathway">
    <text evidence="2">Protein modification; protein lipoylation via exogenous pathway; protein N(6)-(lipoyl)lysine from lipoate: step 1/2.</text>
</comment>
<dbReference type="GO" id="GO:0009249">
    <property type="term" value="P:protein lipoylation"/>
    <property type="evidence" value="ECO:0007669"/>
    <property type="project" value="InterPro"/>
</dbReference>
<name>A0A1I2XZL6_9FIRM</name>
<dbReference type="PROSITE" id="PS51733">
    <property type="entry name" value="BPL_LPL_CATALYTIC"/>
    <property type="match status" value="1"/>
</dbReference>
<dbReference type="GO" id="GO:0005737">
    <property type="term" value="C:cytoplasm"/>
    <property type="evidence" value="ECO:0007669"/>
    <property type="project" value="TreeGrafter"/>
</dbReference>
<evidence type="ECO:0000256" key="3">
    <source>
        <dbReference type="ARBA" id="ARBA00012367"/>
    </source>
</evidence>
<dbReference type="SUPFAM" id="SSF55681">
    <property type="entry name" value="Class II aaRS and biotin synthetases"/>
    <property type="match status" value="1"/>
</dbReference>
<dbReference type="NCBIfam" id="TIGR00545">
    <property type="entry name" value="lipoyltrans"/>
    <property type="match status" value="1"/>
</dbReference>
<dbReference type="EMBL" id="FOOX01000019">
    <property type="protein sequence ID" value="SFH18547.1"/>
    <property type="molecule type" value="Genomic_DNA"/>
</dbReference>
<dbReference type="InterPro" id="IPR004562">
    <property type="entry name" value="LipoylTrfase_LipoateP_Ligase"/>
</dbReference>
<dbReference type="Proteomes" id="UP000199337">
    <property type="component" value="Unassembled WGS sequence"/>
</dbReference>
<sequence length="340" mass="39512">MKAVLFIFLNSKVDAKIIRSSSHDPWYNLALEETLLNQVQEKQIILYLWQNENTVVIGRNQNAWKECRCKQLEDEGGKLARRLSGGGAVFHDLGNLNFTFIMDKKLYDLERQLVVILQAIKRLGVDAEFSGRNDLVVHGKKFSGNAFYYRTDKMYHHGTLLVNSNLTKLTRYLQVSREKIVSKGIDSVEARVVNLSNLNANITIKSMMECLKESFLNHYGGTWRQAKEFNAPLDIESLYGKYASWEWRYGETPEFNICYCRRFVWGEIEIRLRVENGYIASVKVYSDAMEVDLIYSLAEFLERLPFKKEKILSAVSSIPVTKGKQYFIRDLRIWLDTKLE</sequence>
<comment type="catalytic activity">
    <reaction evidence="7">
        <text>L-lysyl-[lipoyl-carrier protein] + (R)-lipoate + ATP = N(6)-[(R)-lipoyl]-L-lysyl-[lipoyl-carrier protein] + AMP + diphosphate + H(+)</text>
        <dbReference type="Rhea" id="RHEA:49288"/>
        <dbReference type="Rhea" id="RHEA-COMP:10500"/>
        <dbReference type="Rhea" id="RHEA-COMP:10502"/>
        <dbReference type="ChEBI" id="CHEBI:15378"/>
        <dbReference type="ChEBI" id="CHEBI:29969"/>
        <dbReference type="ChEBI" id="CHEBI:30616"/>
        <dbReference type="ChEBI" id="CHEBI:33019"/>
        <dbReference type="ChEBI" id="CHEBI:83088"/>
        <dbReference type="ChEBI" id="CHEBI:83099"/>
        <dbReference type="ChEBI" id="CHEBI:456215"/>
        <dbReference type="EC" id="6.3.1.20"/>
    </reaction>
</comment>
<dbReference type="Pfam" id="PF10437">
    <property type="entry name" value="Lip_prot_lig_C"/>
    <property type="match status" value="1"/>
</dbReference>
<proteinExistence type="predicted"/>
<dbReference type="STRING" id="341036.SAMN05660649_04196"/>
<keyword evidence="6" id="KW-0067">ATP-binding</keyword>